<dbReference type="PRINTS" id="PR00690">
    <property type="entry name" value="ADHESNFAMILY"/>
</dbReference>
<evidence type="ECO:0000256" key="6">
    <source>
        <dbReference type="RuleBase" id="RU003512"/>
    </source>
</evidence>
<keyword evidence="3 6" id="KW-0813">Transport</keyword>
<feature type="chain" id="PRO_5009929579" evidence="7">
    <location>
        <begin position="40"/>
        <end position="335"/>
    </location>
</feature>
<comment type="subcellular location">
    <subcellularLocation>
        <location evidence="1">Cell envelope</location>
    </subcellularLocation>
</comment>
<dbReference type="OrthoDB" id="9793396at2"/>
<dbReference type="InterPro" id="IPR050492">
    <property type="entry name" value="Bact_metal-bind_prot9"/>
</dbReference>
<dbReference type="GO" id="GO:0030313">
    <property type="term" value="C:cell envelope"/>
    <property type="evidence" value="ECO:0007669"/>
    <property type="project" value="UniProtKB-SubCell"/>
</dbReference>
<evidence type="ECO:0000256" key="4">
    <source>
        <dbReference type="ARBA" id="ARBA00022723"/>
    </source>
</evidence>
<dbReference type="GO" id="GO:0046872">
    <property type="term" value="F:metal ion binding"/>
    <property type="evidence" value="ECO:0007669"/>
    <property type="project" value="UniProtKB-KW"/>
</dbReference>
<dbReference type="PRINTS" id="PR00691">
    <property type="entry name" value="ADHESINB"/>
</dbReference>
<dbReference type="PANTHER" id="PTHR42953">
    <property type="entry name" value="HIGH-AFFINITY ZINC UPTAKE SYSTEM PROTEIN ZNUA-RELATED"/>
    <property type="match status" value="1"/>
</dbReference>
<dbReference type="GO" id="GO:0007155">
    <property type="term" value="P:cell adhesion"/>
    <property type="evidence" value="ECO:0007669"/>
    <property type="project" value="InterPro"/>
</dbReference>
<evidence type="ECO:0000256" key="3">
    <source>
        <dbReference type="ARBA" id="ARBA00022448"/>
    </source>
</evidence>
<accession>A0A1M7TXV8</accession>
<dbReference type="EMBL" id="FRDL01000011">
    <property type="protein sequence ID" value="SHN75483.1"/>
    <property type="molecule type" value="Genomic_DNA"/>
</dbReference>
<keyword evidence="9" id="KW-1185">Reference proteome</keyword>
<evidence type="ECO:0000256" key="5">
    <source>
        <dbReference type="ARBA" id="ARBA00022729"/>
    </source>
</evidence>
<proteinExistence type="inferred from homology"/>
<dbReference type="SUPFAM" id="SSF53807">
    <property type="entry name" value="Helical backbone' metal receptor"/>
    <property type="match status" value="1"/>
</dbReference>
<dbReference type="PANTHER" id="PTHR42953:SF1">
    <property type="entry name" value="METAL-BINDING PROTEIN HI_0362-RELATED"/>
    <property type="match status" value="1"/>
</dbReference>
<dbReference type="GO" id="GO:0030001">
    <property type="term" value="P:metal ion transport"/>
    <property type="evidence" value="ECO:0007669"/>
    <property type="project" value="InterPro"/>
</dbReference>
<dbReference type="STRING" id="1189325.SAMN04488119_11055"/>
<evidence type="ECO:0000256" key="7">
    <source>
        <dbReference type="SAM" id="SignalP"/>
    </source>
</evidence>
<reference evidence="8 9" key="1">
    <citation type="submission" date="2016-12" db="EMBL/GenBank/DDBJ databases">
        <authorList>
            <person name="Song W.-J."/>
            <person name="Kurnit D.M."/>
        </authorList>
    </citation>
    <scope>NUCLEOTIDE SEQUENCE [LARGE SCALE GENOMIC DNA]</scope>
    <source>
        <strain evidence="8 9">CGMCC 1.10808</strain>
    </source>
</reference>
<gene>
    <name evidence="8" type="ORF">SAMN05216200_11155</name>
</gene>
<dbReference type="Gene3D" id="3.40.50.1980">
    <property type="entry name" value="Nitrogenase molybdenum iron protein domain"/>
    <property type="match status" value="2"/>
</dbReference>
<dbReference type="Proteomes" id="UP000184066">
    <property type="component" value="Unassembled WGS sequence"/>
</dbReference>
<comment type="similarity">
    <text evidence="2 6">Belongs to the bacterial solute-binding protein 9 family.</text>
</comment>
<evidence type="ECO:0000313" key="8">
    <source>
        <dbReference type="EMBL" id="SHN75483.1"/>
    </source>
</evidence>
<protein>
    <submittedName>
        <fullName evidence="8">Manganese/zinc/iron transport system substrate-binding protein</fullName>
    </submittedName>
</protein>
<keyword evidence="4" id="KW-0479">Metal-binding</keyword>
<dbReference type="Pfam" id="PF01297">
    <property type="entry name" value="ZnuA"/>
    <property type="match status" value="1"/>
</dbReference>
<evidence type="ECO:0000256" key="2">
    <source>
        <dbReference type="ARBA" id="ARBA00011028"/>
    </source>
</evidence>
<keyword evidence="5 7" id="KW-0732">Signal</keyword>
<dbReference type="InterPro" id="IPR006129">
    <property type="entry name" value="AdhesinB"/>
</dbReference>
<dbReference type="AlphaFoldDB" id="A0A1M7TXV8"/>
<sequence length="335" mass="36229">MTHRRPAQAANARAAAPTRRGLLAGAAALALAAAAPLRAQDKPRVVCTTSMLGDMMRNLAGGRAEVRALMGPGIDPHSYRQTRSDVALMLRADLMVWHGLWLEAQMDDFLRELARRKPAAALAESLPRALLRPHDSYPDRWDPHVWMDPALWARLLTPAAALLARIDPEGADAFAAAAERHGAEMAALDAYARETLATVPPERRVLITAHDAFGYFGRAYGFEVMGVQGMSTESEAGLQRIRQLVDVLVSRRVGAVFVESSVSERNLRALIEGAAARGHEVRVGAELYSDAMGPEGSYEGTYLGMIDHNVTAIARALGGRAPARGMRGLLREAQT</sequence>
<dbReference type="InterPro" id="IPR006128">
    <property type="entry name" value="Lipoprotein_PsaA-like"/>
</dbReference>
<dbReference type="PROSITE" id="PS51318">
    <property type="entry name" value="TAT"/>
    <property type="match status" value="1"/>
</dbReference>
<name>A0A1M7TXV8_9RHOB</name>
<dbReference type="InterPro" id="IPR006311">
    <property type="entry name" value="TAT_signal"/>
</dbReference>
<evidence type="ECO:0000256" key="1">
    <source>
        <dbReference type="ARBA" id="ARBA00004196"/>
    </source>
</evidence>
<organism evidence="8 9">
    <name type="scientific">Oceanicella actignis</name>
    <dbReference type="NCBI Taxonomy" id="1189325"/>
    <lineage>
        <taxon>Bacteria</taxon>
        <taxon>Pseudomonadati</taxon>
        <taxon>Pseudomonadota</taxon>
        <taxon>Alphaproteobacteria</taxon>
        <taxon>Rhodobacterales</taxon>
        <taxon>Paracoccaceae</taxon>
        <taxon>Oceanicella</taxon>
    </lineage>
</organism>
<dbReference type="InterPro" id="IPR006127">
    <property type="entry name" value="ZnuA-like"/>
</dbReference>
<feature type="signal peptide" evidence="7">
    <location>
        <begin position="1"/>
        <end position="39"/>
    </location>
</feature>
<evidence type="ECO:0000313" key="9">
    <source>
        <dbReference type="Proteomes" id="UP000184066"/>
    </source>
</evidence>
<dbReference type="RefSeq" id="WP_072748241.1">
    <property type="nucleotide sequence ID" value="NZ_FOHL01000010.1"/>
</dbReference>